<evidence type="ECO:0000313" key="2">
    <source>
        <dbReference type="EMBL" id="KAK1669880.1"/>
    </source>
</evidence>
<dbReference type="PANTHER" id="PTHR34591">
    <property type="entry name" value="OS03G0653100 PROTEIN-RELATED"/>
    <property type="match status" value="1"/>
</dbReference>
<sequence>MDVRDGNHNAICFPDDVLLDVLARLPARPLAGCRRVCRAWRALVDTHALLLRFYFPQRDFPGIFVTKSGCRSVCSFFGPCSSHRRRYCKPSSRQPVYPHEATIRDSCNGLLFLEDPKNYYVFNPATARYDHLPCPSSTKCCIGAMSLAFDPAVSLHYEVSLLPEDALVHKWLLVMHRNPGSERVVPLEVYSSRTGQWEIREFTPGRCAPGHLYDMVARSSHCYRVETKFWLTGLTTSSNSLENHALATQRADIPSWQAMTEGFTT</sequence>
<feature type="domain" description="F-box" evidence="1">
    <location>
        <begin position="7"/>
        <end position="53"/>
    </location>
</feature>
<evidence type="ECO:0000313" key="3">
    <source>
        <dbReference type="Proteomes" id="UP001231189"/>
    </source>
</evidence>
<proteinExistence type="predicted"/>
<dbReference type="AlphaFoldDB" id="A0AAD8WS29"/>
<dbReference type="Gene3D" id="1.20.1280.50">
    <property type="match status" value="1"/>
</dbReference>
<dbReference type="InterPro" id="IPR001810">
    <property type="entry name" value="F-box_dom"/>
</dbReference>
<gene>
    <name evidence="2" type="ORF">QYE76_058039</name>
</gene>
<name>A0AAD8WS29_LOLMU</name>
<evidence type="ECO:0000259" key="1">
    <source>
        <dbReference type="PROSITE" id="PS50181"/>
    </source>
</evidence>
<keyword evidence="3" id="KW-1185">Reference proteome</keyword>
<dbReference type="InterPro" id="IPR036047">
    <property type="entry name" value="F-box-like_dom_sf"/>
</dbReference>
<dbReference type="SUPFAM" id="SSF81383">
    <property type="entry name" value="F-box domain"/>
    <property type="match status" value="1"/>
</dbReference>
<comment type="caution">
    <text evidence="2">The sequence shown here is derived from an EMBL/GenBank/DDBJ whole genome shotgun (WGS) entry which is preliminary data.</text>
</comment>
<dbReference type="Proteomes" id="UP001231189">
    <property type="component" value="Unassembled WGS sequence"/>
</dbReference>
<dbReference type="PROSITE" id="PS50181">
    <property type="entry name" value="FBOX"/>
    <property type="match status" value="1"/>
</dbReference>
<organism evidence="2 3">
    <name type="scientific">Lolium multiflorum</name>
    <name type="common">Italian ryegrass</name>
    <name type="synonym">Lolium perenne subsp. multiflorum</name>
    <dbReference type="NCBI Taxonomy" id="4521"/>
    <lineage>
        <taxon>Eukaryota</taxon>
        <taxon>Viridiplantae</taxon>
        <taxon>Streptophyta</taxon>
        <taxon>Embryophyta</taxon>
        <taxon>Tracheophyta</taxon>
        <taxon>Spermatophyta</taxon>
        <taxon>Magnoliopsida</taxon>
        <taxon>Liliopsida</taxon>
        <taxon>Poales</taxon>
        <taxon>Poaceae</taxon>
        <taxon>BOP clade</taxon>
        <taxon>Pooideae</taxon>
        <taxon>Poodae</taxon>
        <taxon>Poeae</taxon>
        <taxon>Poeae Chloroplast Group 2 (Poeae type)</taxon>
        <taxon>Loliodinae</taxon>
        <taxon>Loliinae</taxon>
        <taxon>Lolium</taxon>
    </lineage>
</organism>
<dbReference type="Pfam" id="PF00646">
    <property type="entry name" value="F-box"/>
    <property type="match status" value="1"/>
</dbReference>
<dbReference type="SMART" id="SM00256">
    <property type="entry name" value="FBOX"/>
    <property type="match status" value="1"/>
</dbReference>
<dbReference type="PANTHER" id="PTHR34591:SF33">
    <property type="entry name" value="F-BOX DOMAIN-CONTAINING PROTEIN"/>
    <property type="match status" value="1"/>
</dbReference>
<dbReference type="EMBL" id="JAUUTY010000003">
    <property type="protein sequence ID" value="KAK1669880.1"/>
    <property type="molecule type" value="Genomic_DNA"/>
</dbReference>
<accession>A0AAD8WS29</accession>
<reference evidence="2" key="1">
    <citation type="submission" date="2023-07" db="EMBL/GenBank/DDBJ databases">
        <title>A chromosome-level genome assembly of Lolium multiflorum.</title>
        <authorList>
            <person name="Chen Y."/>
            <person name="Copetti D."/>
            <person name="Kolliker R."/>
            <person name="Studer B."/>
        </authorList>
    </citation>
    <scope>NUCLEOTIDE SEQUENCE</scope>
    <source>
        <strain evidence="2">02402/16</strain>
        <tissue evidence="2">Leaf</tissue>
    </source>
</reference>
<protein>
    <recommendedName>
        <fullName evidence="1">F-box domain-containing protein</fullName>
    </recommendedName>
</protein>